<keyword evidence="2 6" id="KW-0489">Methyltransferase</keyword>
<keyword evidence="3" id="KW-0808">Transferase</keyword>
<reference evidence="5" key="1">
    <citation type="submission" date="2022-10" db="EMBL/GenBank/DDBJ databases">
        <authorList>
            <person name="Chen Y."/>
            <person name="Dougan E. K."/>
            <person name="Chan C."/>
            <person name="Rhodes N."/>
            <person name="Thang M."/>
        </authorList>
    </citation>
    <scope>NUCLEOTIDE SEQUENCE</scope>
</reference>
<feature type="domain" description="Methyltransferase type 11" evidence="4">
    <location>
        <begin position="7"/>
        <end position="90"/>
    </location>
</feature>
<evidence type="ECO:0000313" key="6">
    <source>
        <dbReference type="EMBL" id="CAL4776226.1"/>
    </source>
</evidence>
<evidence type="ECO:0000256" key="2">
    <source>
        <dbReference type="ARBA" id="ARBA00022603"/>
    </source>
</evidence>
<evidence type="ECO:0000313" key="5">
    <source>
        <dbReference type="EMBL" id="CAI3988914.1"/>
    </source>
</evidence>
<evidence type="ECO:0000313" key="7">
    <source>
        <dbReference type="Proteomes" id="UP001152797"/>
    </source>
</evidence>
<organism evidence="5">
    <name type="scientific">Cladocopium goreaui</name>
    <dbReference type="NCBI Taxonomy" id="2562237"/>
    <lineage>
        <taxon>Eukaryota</taxon>
        <taxon>Sar</taxon>
        <taxon>Alveolata</taxon>
        <taxon>Dinophyceae</taxon>
        <taxon>Suessiales</taxon>
        <taxon>Symbiodiniaceae</taxon>
        <taxon>Cladocopium</taxon>
    </lineage>
</organism>
<evidence type="ECO:0000259" key="4">
    <source>
        <dbReference type="Pfam" id="PF08241"/>
    </source>
</evidence>
<gene>
    <name evidence="5" type="ORF">C1SCF055_LOCUS16029</name>
</gene>
<dbReference type="EMBL" id="CAMXCT030001313">
    <property type="protein sequence ID" value="CAL4776226.1"/>
    <property type="molecule type" value="Genomic_DNA"/>
</dbReference>
<protein>
    <submittedName>
        <fullName evidence="6">EEF1A lysine and N-terminal methyltransferase (EEF1A-KNMT) (Methyltransferase-like protein 13)</fullName>
    </submittedName>
</protein>
<name>A0A9P1CC52_9DINO</name>
<comment type="similarity">
    <text evidence="1">Belongs to the methyltransferase superfamily.</text>
</comment>
<accession>A0A9P1CC52</accession>
<sequence length="144" mass="16252">MFDVGYHNQTAVDISQVVMDHMEHRNRHRPSIRWITADCRNLAEIADDSFPLVVDKSTLDAFFCNDQHALAIMEFLKEAYRVTSVGGAFISVSMHRPKASCPGYIISSSLGKRWPSPLRMVNLQIVQGVMRTFVARSVAKRTSP</sequence>
<comment type="caution">
    <text evidence="5">The sequence shown here is derived from an EMBL/GenBank/DDBJ whole genome shotgun (WGS) entry which is preliminary data.</text>
</comment>
<dbReference type="AlphaFoldDB" id="A0A9P1CC52"/>
<dbReference type="OrthoDB" id="411785at2759"/>
<dbReference type="PANTHER" id="PTHR12176:SF79">
    <property type="entry name" value="METHYLTRANSFERASE TYPE 11 DOMAIN-CONTAINING PROTEIN"/>
    <property type="match status" value="1"/>
</dbReference>
<dbReference type="CDD" id="cd02440">
    <property type="entry name" value="AdoMet_MTases"/>
    <property type="match status" value="1"/>
</dbReference>
<dbReference type="GO" id="GO:0032259">
    <property type="term" value="P:methylation"/>
    <property type="evidence" value="ECO:0007669"/>
    <property type="project" value="UniProtKB-KW"/>
</dbReference>
<dbReference type="EMBL" id="CAMXCT010001313">
    <property type="protein sequence ID" value="CAI3988914.1"/>
    <property type="molecule type" value="Genomic_DNA"/>
</dbReference>
<dbReference type="InterPro" id="IPR013216">
    <property type="entry name" value="Methyltransf_11"/>
</dbReference>
<dbReference type="InterPro" id="IPR029063">
    <property type="entry name" value="SAM-dependent_MTases_sf"/>
</dbReference>
<dbReference type="Proteomes" id="UP001152797">
    <property type="component" value="Unassembled WGS sequence"/>
</dbReference>
<evidence type="ECO:0000256" key="3">
    <source>
        <dbReference type="ARBA" id="ARBA00022679"/>
    </source>
</evidence>
<proteinExistence type="inferred from homology"/>
<dbReference type="PANTHER" id="PTHR12176">
    <property type="entry name" value="SAM-DEPENDENT METHYLTRANSFERASE SUPERFAMILY PROTEIN"/>
    <property type="match status" value="1"/>
</dbReference>
<evidence type="ECO:0000256" key="1">
    <source>
        <dbReference type="ARBA" id="ARBA00008361"/>
    </source>
</evidence>
<dbReference type="GO" id="GO:0008757">
    <property type="term" value="F:S-adenosylmethionine-dependent methyltransferase activity"/>
    <property type="evidence" value="ECO:0007669"/>
    <property type="project" value="InterPro"/>
</dbReference>
<dbReference type="InterPro" id="IPR051419">
    <property type="entry name" value="Lys/N-term_MeTrsfase_sf"/>
</dbReference>
<keyword evidence="7" id="KW-1185">Reference proteome</keyword>
<dbReference type="EMBL" id="CAMXCT020001313">
    <property type="protein sequence ID" value="CAL1142289.1"/>
    <property type="molecule type" value="Genomic_DNA"/>
</dbReference>
<dbReference type="Pfam" id="PF08241">
    <property type="entry name" value="Methyltransf_11"/>
    <property type="match status" value="1"/>
</dbReference>
<reference evidence="6 7" key="2">
    <citation type="submission" date="2024-05" db="EMBL/GenBank/DDBJ databases">
        <authorList>
            <person name="Chen Y."/>
            <person name="Shah S."/>
            <person name="Dougan E. K."/>
            <person name="Thang M."/>
            <person name="Chan C."/>
        </authorList>
    </citation>
    <scope>NUCLEOTIDE SEQUENCE [LARGE SCALE GENOMIC DNA]</scope>
</reference>
<dbReference type="Gene3D" id="3.40.50.150">
    <property type="entry name" value="Vaccinia Virus protein VP39"/>
    <property type="match status" value="1"/>
</dbReference>
<dbReference type="SUPFAM" id="SSF53335">
    <property type="entry name" value="S-adenosyl-L-methionine-dependent methyltransferases"/>
    <property type="match status" value="1"/>
</dbReference>